<sequence>MPIPGNLITDDIQGESYYQEYLEKLAKHQRYLAVKQGSDPDSPALKPAKATKMSKPSVPIENLRPPVALDLHTLQSPKKKSPADQFIFQRRTSIPTGSSGHDESSSLYAELGLRDSAVESDEDVPGMDTGVQDEGQARPNPCEQDKG</sequence>
<gene>
    <name evidence="2" type="ORF">Tci_856642</name>
</gene>
<evidence type="ECO:0000313" key="2">
    <source>
        <dbReference type="EMBL" id="GFC84672.1"/>
    </source>
</evidence>
<organism evidence="2">
    <name type="scientific">Tanacetum cinerariifolium</name>
    <name type="common">Dalmatian daisy</name>
    <name type="synonym">Chrysanthemum cinerariifolium</name>
    <dbReference type="NCBI Taxonomy" id="118510"/>
    <lineage>
        <taxon>Eukaryota</taxon>
        <taxon>Viridiplantae</taxon>
        <taxon>Streptophyta</taxon>
        <taxon>Embryophyta</taxon>
        <taxon>Tracheophyta</taxon>
        <taxon>Spermatophyta</taxon>
        <taxon>Magnoliopsida</taxon>
        <taxon>eudicotyledons</taxon>
        <taxon>Gunneridae</taxon>
        <taxon>Pentapetalae</taxon>
        <taxon>asterids</taxon>
        <taxon>campanulids</taxon>
        <taxon>Asterales</taxon>
        <taxon>Asteraceae</taxon>
        <taxon>Asteroideae</taxon>
        <taxon>Anthemideae</taxon>
        <taxon>Anthemidinae</taxon>
        <taxon>Tanacetum</taxon>
    </lineage>
</organism>
<dbReference type="EMBL" id="BKCJ011095855">
    <property type="protein sequence ID" value="GFC84672.1"/>
    <property type="molecule type" value="Genomic_DNA"/>
</dbReference>
<evidence type="ECO:0000256" key="1">
    <source>
        <dbReference type="SAM" id="MobiDB-lite"/>
    </source>
</evidence>
<reference evidence="2" key="1">
    <citation type="journal article" date="2019" name="Sci. Rep.">
        <title>Draft genome of Tanacetum cinerariifolium, the natural source of mosquito coil.</title>
        <authorList>
            <person name="Yamashiro T."/>
            <person name="Shiraishi A."/>
            <person name="Satake H."/>
            <person name="Nakayama K."/>
        </authorList>
    </citation>
    <scope>NUCLEOTIDE SEQUENCE</scope>
</reference>
<feature type="compositionally biased region" description="Polar residues" evidence="1">
    <location>
        <begin position="90"/>
        <end position="99"/>
    </location>
</feature>
<dbReference type="AlphaFoldDB" id="A0A699RKZ9"/>
<name>A0A699RKZ9_TANCI</name>
<accession>A0A699RKZ9</accession>
<comment type="caution">
    <text evidence="2">The sequence shown here is derived from an EMBL/GenBank/DDBJ whole genome shotgun (WGS) entry which is preliminary data.</text>
</comment>
<evidence type="ECO:0008006" key="3">
    <source>
        <dbReference type="Google" id="ProtNLM"/>
    </source>
</evidence>
<protein>
    <recommendedName>
        <fullName evidence="3">Histone deacetylase 14</fullName>
    </recommendedName>
</protein>
<proteinExistence type="predicted"/>
<feature type="region of interest" description="Disordered" evidence="1">
    <location>
        <begin position="33"/>
        <end position="147"/>
    </location>
</feature>